<dbReference type="Pfam" id="PF05637">
    <property type="entry name" value="Glyco_transf_34"/>
    <property type="match status" value="1"/>
</dbReference>
<dbReference type="EMBL" id="PKPP01004833">
    <property type="protein sequence ID" value="PWA62602.1"/>
    <property type="molecule type" value="Genomic_DNA"/>
</dbReference>
<comment type="caution">
    <text evidence="12">The sequence shown here is derived from an EMBL/GenBank/DDBJ whole genome shotgun (WGS) entry which is preliminary data.</text>
</comment>
<dbReference type="InterPro" id="IPR029044">
    <property type="entry name" value="Nucleotide-diphossugar_trans"/>
</dbReference>
<name>A0A2U1MMZ2_ARTAN</name>
<evidence type="ECO:0000256" key="3">
    <source>
        <dbReference type="ARBA" id="ARBA00022676"/>
    </source>
</evidence>
<dbReference type="Proteomes" id="UP000245207">
    <property type="component" value="Unassembled WGS sequence"/>
</dbReference>
<accession>A0A2U1MMZ2</accession>
<dbReference type="GO" id="GO:0005768">
    <property type="term" value="C:endosome"/>
    <property type="evidence" value="ECO:0007669"/>
    <property type="project" value="TreeGrafter"/>
</dbReference>
<evidence type="ECO:0000313" key="12">
    <source>
        <dbReference type="EMBL" id="PWA62602.1"/>
    </source>
</evidence>
<protein>
    <submittedName>
        <fullName evidence="12">Galactosyl transferase</fullName>
    </submittedName>
</protein>
<comment type="similarity">
    <text evidence="2">Belongs to the glycosyltransferase 34 family.</text>
</comment>
<evidence type="ECO:0000256" key="11">
    <source>
        <dbReference type="SAM" id="Phobius"/>
    </source>
</evidence>
<keyword evidence="7 11" id="KW-1133">Transmembrane helix</keyword>
<keyword evidence="13" id="KW-1185">Reference proteome</keyword>
<gene>
    <name evidence="12" type="ORF">CTI12_AA365720</name>
</gene>
<organism evidence="12 13">
    <name type="scientific">Artemisia annua</name>
    <name type="common">Sweet wormwood</name>
    <dbReference type="NCBI Taxonomy" id="35608"/>
    <lineage>
        <taxon>Eukaryota</taxon>
        <taxon>Viridiplantae</taxon>
        <taxon>Streptophyta</taxon>
        <taxon>Embryophyta</taxon>
        <taxon>Tracheophyta</taxon>
        <taxon>Spermatophyta</taxon>
        <taxon>Magnoliopsida</taxon>
        <taxon>eudicotyledons</taxon>
        <taxon>Gunneridae</taxon>
        <taxon>Pentapetalae</taxon>
        <taxon>asterids</taxon>
        <taxon>campanulids</taxon>
        <taxon>Asterales</taxon>
        <taxon>Asteraceae</taxon>
        <taxon>Asteroideae</taxon>
        <taxon>Anthemideae</taxon>
        <taxon>Artemisiinae</taxon>
        <taxon>Artemisia</taxon>
    </lineage>
</organism>
<evidence type="ECO:0000256" key="2">
    <source>
        <dbReference type="ARBA" id="ARBA00005664"/>
    </source>
</evidence>
<evidence type="ECO:0000256" key="5">
    <source>
        <dbReference type="ARBA" id="ARBA00022692"/>
    </source>
</evidence>
<evidence type="ECO:0000256" key="6">
    <source>
        <dbReference type="ARBA" id="ARBA00022968"/>
    </source>
</evidence>
<keyword evidence="5 11" id="KW-0812">Transmembrane</keyword>
<dbReference type="FunFam" id="3.90.550.10:FF:000101">
    <property type="entry name" value="Probable glycosyltransferase 5"/>
    <property type="match status" value="1"/>
</dbReference>
<evidence type="ECO:0000256" key="1">
    <source>
        <dbReference type="ARBA" id="ARBA00004323"/>
    </source>
</evidence>
<evidence type="ECO:0000313" key="13">
    <source>
        <dbReference type="Proteomes" id="UP000245207"/>
    </source>
</evidence>
<evidence type="ECO:0000256" key="10">
    <source>
        <dbReference type="ARBA" id="ARBA00023180"/>
    </source>
</evidence>
<keyword evidence="3" id="KW-0328">Glycosyltransferase</keyword>
<comment type="subcellular location">
    <subcellularLocation>
        <location evidence="1">Golgi apparatus membrane</location>
        <topology evidence="1">Single-pass type II membrane protein</topology>
    </subcellularLocation>
</comment>
<reference evidence="12 13" key="1">
    <citation type="journal article" date="2018" name="Mol. Plant">
        <title>The genome of Artemisia annua provides insight into the evolution of Asteraceae family and artemisinin biosynthesis.</title>
        <authorList>
            <person name="Shen Q."/>
            <person name="Zhang L."/>
            <person name="Liao Z."/>
            <person name="Wang S."/>
            <person name="Yan T."/>
            <person name="Shi P."/>
            <person name="Liu M."/>
            <person name="Fu X."/>
            <person name="Pan Q."/>
            <person name="Wang Y."/>
            <person name="Lv Z."/>
            <person name="Lu X."/>
            <person name="Zhang F."/>
            <person name="Jiang W."/>
            <person name="Ma Y."/>
            <person name="Chen M."/>
            <person name="Hao X."/>
            <person name="Li L."/>
            <person name="Tang Y."/>
            <person name="Lv G."/>
            <person name="Zhou Y."/>
            <person name="Sun X."/>
            <person name="Brodelius P.E."/>
            <person name="Rose J.K.C."/>
            <person name="Tang K."/>
        </authorList>
    </citation>
    <scope>NUCLEOTIDE SEQUENCE [LARGE SCALE GENOMIC DNA]</scope>
    <source>
        <strain evidence="13">cv. Huhao1</strain>
        <tissue evidence="12">Leaf</tissue>
    </source>
</reference>
<feature type="transmembrane region" description="Helical" evidence="11">
    <location>
        <begin position="17"/>
        <end position="34"/>
    </location>
</feature>
<proteinExistence type="inferred from homology"/>
<dbReference type="STRING" id="35608.A0A2U1MMZ2"/>
<dbReference type="InterPro" id="IPR008630">
    <property type="entry name" value="Glyco_trans_34"/>
</dbReference>
<evidence type="ECO:0000256" key="4">
    <source>
        <dbReference type="ARBA" id="ARBA00022679"/>
    </source>
</evidence>
<dbReference type="GO" id="GO:0005802">
    <property type="term" value="C:trans-Golgi network"/>
    <property type="evidence" value="ECO:0007669"/>
    <property type="project" value="TreeGrafter"/>
</dbReference>
<dbReference type="GO" id="GO:0000139">
    <property type="term" value="C:Golgi membrane"/>
    <property type="evidence" value="ECO:0007669"/>
    <property type="project" value="UniProtKB-SubCell"/>
</dbReference>
<dbReference type="PANTHER" id="PTHR31311:SF3">
    <property type="entry name" value="GLYCOSYLTRANSFERASE 7-RELATED"/>
    <property type="match status" value="1"/>
</dbReference>
<dbReference type="AlphaFoldDB" id="A0A2U1MMZ2"/>
<dbReference type="GO" id="GO:0008378">
    <property type="term" value="F:galactosyltransferase activity"/>
    <property type="evidence" value="ECO:0007669"/>
    <property type="project" value="TreeGrafter"/>
</dbReference>
<dbReference type="Gene3D" id="3.90.550.10">
    <property type="entry name" value="Spore Coat Polysaccharide Biosynthesis Protein SpsA, Chain A"/>
    <property type="match status" value="1"/>
</dbReference>
<keyword evidence="8" id="KW-0333">Golgi apparatus</keyword>
<evidence type="ECO:0000256" key="7">
    <source>
        <dbReference type="ARBA" id="ARBA00022989"/>
    </source>
</evidence>
<dbReference type="PANTHER" id="PTHR31311">
    <property type="entry name" value="XYLOGLUCAN 6-XYLOSYLTRANSFERASE 5-RELATED-RELATED"/>
    <property type="match status" value="1"/>
</dbReference>
<sequence length="428" mass="50037">MVAFSQNGWRKPSNRPSVIFAGVVITSLFLWTFFKSPLDSIPFFSRLKPDSCKYSQPDPTFNLQFDPSVSTFYDEPTFGYTLDKPIKKWDQKRVAWLKLHPTFLPKSHERVFLVTSSKSTPCKSPTGDHYLLRTYRNKVDYCRIHGYDIFYNNVLLDPKMTGGWGKLPAVRAAMLAHPEAEWIWWLDEDTVITDMEFKIPFHKYKNYNFVVHGWPKEVYVKKSWLGLNDGSFLIRNCQWSLDLLDMWADMGPRSPNFDLRTKVLLDEFKHGPTDQTALAYLIWKKQHEWFGRKILIETEYFLEGYWTAIVDRLQNVTDRYLEIEKREGMLRRRHAEKVSEAYGVLREPYLKEAGNEDGSWRRPFVTHFAGCQPCSGEHNPLFTGEGCRTGMNKALNFADNQVLRNYGFVHRSLWASSLVTPISFDYPA</sequence>
<keyword evidence="6" id="KW-0735">Signal-anchor</keyword>
<dbReference type="OrthoDB" id="407658at2759"/>
<keyword evidence="4 12" id="KW-0808">Transferase</keyword>
<evidence type="ECO:0000256" key="9">
    <source>
        <dbReference type="ARBA" id="ARBA00023136"/>
    </source>
</evidence>
<keyword evidence="10" id="KW-0325">Glycoprotein</keyword>
<keyword evidence="9 11" id="KW-0472">Membrane</keyword>
<evidence type="ECO:0000256" key="8">
    <source>
        <dbReference type="ARBA" id="ARBA00023034"/>
    </source>
</evidence>